<feature type="region of interest" description="Disordered" evidence="1">
    <location>
        <begin position="1"/>
        <end position="40"/>
    </location>
</feature>
<evidence type="ECO:0000313" key="2">
    <source>
        <dbReference type="EMBL" id="GIY20708.1"/>
    </source>
</evidence>
<feature type="compositionally biased region" description="Polar residues" evidence="1">
    <location>
        <begin position="25"/>
        <end position="34"/>
    </location>
</feature>
<gene>
    <name evidence="2" type="ORF">CEXT_722501</name>
</gene>
<proteinExistence type="predicted"/>
<evidence type="ECO:0000256" key="1">
    <source>
        <dbReference type="SAM" id="MobiDB-lite"/>
    </source>
</evidence>
<feature type="non-terminal residue" evidence="2">
    <location>
        <position position="59"/>
    </location>
</feature>
<accession>A0AAV4REH0</accession>
<evidence type="ECO:0000313" key="3">
    <source>
        <dbReference type="Proteomes" id="UP001054945"/>
    </source>
</evidence>
<comment type="caution">
    <text evidence="2">The sequence shown here is derived from an EMBL/GenBank/DDBJ whole genome shotgun (WGS) entry which is preliminary data.</text>
</comment>
<dbReference type="EMBL" id="BPLR01007921">
    <property type="protein sequence ID" value="GIY20708.1"/>
    <property type="molecule type" value="Genomic_DNA"/>
</dbReference>
<name>A0AAV4REH0_CAEEX</name>
<reference evidence="2 3" key="1">
    <citation type="submission" date="2021-06" db="EMBL/GenBank/DDBJ databases">
        <title>Caerostris extrusa draft genome.</title>
        <authorList>
            <person name="Kono N."/>
            <person name="Arakawa K."/>
        </authorList>
    </citation>
    <scope>NUCLEOTIDE SEQUENCE [LARGE SCALE GENOMIC DNA]</scope>
</reference>
<keyword evidence="3" id="KW-1185">Reference proteome</keyword>
<feature type="compositionally biased region" description="Polar residues" evidence="1">
    <location>
        <begin position="1"/>
        <end position="12"/>
    </location>
</feature>
<organism evidence="2 3">
    <name type="scientific">Caerostris extrusa</name>
    <name type="common">Bark spider</name>
    <name type="synonym">Caerostris bankana</name>
    <dbReference type="NCBI Taxonomy" id="172846"/>
    <lineage>
        <taxon>Eukaryota</taxon>
        <taxon>Metazoa</taxon>
        <taxon>Ecdysozoa</taxon>
        <taxon>Arthropoda</taxon>
        <taxon>Chelicerata</taxon>
        <taxon>Arachnida</taxon>
        <taxon>Araneae</taxon>
        <taxon>Araneomorphae</taxon>
        <taxon>Entelegynae</taxon>
        <taxon>Araneoidea</taxon>
        <taxon>Araneidae</taxon>
        <taxon>Caerostris</taxon>
    </lineage>
</organism>
<protein>
    <submittedName>
        <fullName evidence="2">Uncharacterized protein</fullName>
    </submittedName>
</protein>
<dbReference type="AlphaFoldDB" id="A0AAV4REH0"/>
<sequence length="59" mass="6801">MYVVLTMNSTPEYRNPSDCRGKAAQNRTQAGNETTGERSQYRIPYRWPKIPTNGPKRNV</sequence>
<dbReference type="Proteomes" id="UP001054945">
    <property type="component" value="Unassembled WGS sequence"/>
</dbReference>